<dbReference type="PANTHER" id="PTHR15885:SF1">
    <property type="entry name" value="COILED-COIL DOMAIN-CONTAINING PROTEIN 174"/>
    <property type="match status" value="1"/>
</dbReference>
<feature type="region of interest" description="Disordered" evidence="3">
    <location>
        <begin position="272"/>
        <end position="419"/>
    </location>
</feature>
<keyword evidence="1 2" id="KW-0175">Coiled coil</keyword>
<keyword evidence="6" id="KW-1185">Reference proteome</keyword>
<feature type="region of interest" description="Disordered" evidence="3">
    <location>
        <begin position="178"/>
        <end position="214"/>
    </location>
</feature>
<feature type="region of interest" description="Disordered" evidence="3">
    <location>
        <begin position="41"/>
        <end position="61"/>
    </location>
</feature>
<reference evidence="5" key="1">
    <citation type="submission" date="2019-08" db="EMBL/GenBank/DDBJ databases">
        <title>The genome of the North American firefly Photinus pyralis.</title>
        <authorList>
            <consortium name="Photinus pyralis genome working group"/>
            <person name="Fallon T.R."/>
            <person name="Sander Lower S.E."/>
            <person name="Weng J.-K."/>
        </authorList>
    </citation>
    <scope>NUCLEOTIDE SEQUENCE</scope>
    <source>
        <strain evidence="5">TRF0915ILg1</strain>
        <tissue evidence="5">Whole body</tissue>
    </source>
</reference>
<evidence type="ECO:0000259" key="4">
    <source>
        <dbReference type="Pfam" id="PF25449"/>
    </source>
</evidence>
<evidence type="ECO:0000256" key="1">
    <source>
        <dbReference type="ARBA" id="ARBA00023054"/>
    </source>
</evidence>
<feature type="coiled-coil region" evidence="2">
    <location>
        <begin position="11"/>
        <end position="40"/>
    </location>
</feature>
<evidence type="ECO:0000256" key="2">
    <source>
        <dbReference type="SAM" id="Coils"/>
    </source>
</evidence>
<dbReference type="EMBL" id="VTPC01090033">
    <property type="protein sequence ID" value="KAF2885118.1"/>
    <property type="molecule type" value="Genomic_DNA"/>
</dbReference>
<dbReference type="PANTHER" id="PTHR15885">
    <property type="entry name" value="COILED-COIL DOMAIN-CONTAINING PROTEIN 174"/>
    <property type="match status" value="1"/>
</dbReference>
<comment type="caution">
    <text evidence="5">The sequence shown here is derived from an EMBL/GenBank/DDBJ whole genome shotgun (WGS) entry which is preliminary data.</text>
</comment>
<dbReference type="InterPro" id="IPR025066">
    <property type="entry name" value="CCDC174-like"/>
</dbReference>
<feature type="compositionally biased region" description="Basic and acidic residues" evidence="3">
    <location>
        <begin position="365"/>
        <end position="395"/>
    </location>
</feature>
<dbReference type="InterPro" id="IPR057464">
    <property type="entry name" value="CCDC174_GRSR"/>
</dbReference>
<feature type="compositionally biased region" description="Basic residues" evidence="3">
    <location>
        <begin position="307"/>
        <end position="316"/>
    </location>
</feature>
<feature type="compositionally biased region" description="Basic and acidic residues" evidence="3">
    <location>
        <begin position="41"/>
        <end position="57"/>
    </location>
</feature>
<accession>A0A8K0G498</accession>
<dbReference type="AlphaFoldDB" id="A0A8K0G498"/>
<organism evidence="5 6">
    <name type="scientific">Ignelater luminosus</name>
    <name type="common">Cucubano</name>
    <name type="synonym">Pyrophorus luminosus</name>
    <dbReference type="NCBI Taxonomy" id="2038154"/>
    <lineage>
        <taxon>Eukaryota</taxon>
        <taxon>Metazoa</taxon>
        <taxon>Ecdysozoa</taxon>
        <taxon>Arthropoda</taxon>
        <taxon>Hexapoda</taxon>
        <taxon>Insecta</taxon>
        <taxon>Pterygota</taxon>
        <taxon>Neoptera</taxon>
        <taxon>Endopterygota</taxon>
        <taxon>Coleoptera</taxon>
        <taxon>Polyphaga</taxon>
        <taxon>Elateriformia</taxon>
        <taxon>Elateroidea</taxon>
        <taxon>Elateridae</taxon>
        <taxon>Agrypninae</taxon>
        <taxon>Pyrophorini</taxon>
        <taxon>Ignelater</taxon>
    </lineage>
</organism>
<dbReference type="GO" id="GO:0005634">
    <property type="term" value="C:nucleus"/>
    <property type="evidence" value="ECO:0007669"/>
    <property type="project" value="TreeGrafter"/>
</dbReference>
<dbReference type="OrthoDB" id="333551at2759"/>
<feature type="compositionally biased region" description="Basic and acidic residues" evidence="3">
    <location>
        <begin position="332"/>
        <end position="358"/>
    </location>
</feature>
<evidence type="ECO:0000256" key="3">
    <source>
        <dbReference type="SAM" id="MobiDB-lite"/>
    </source>
</evidence>
<protein>
    <recommendedName>
        <fullName evidence="4">CCDC174 alpha/beta GRSR domain-containing protein</fullName>
    </recommendedName>
</protein>
<feature type="region of interest" description="Disordered" evidence="3">
    <location>
        <begin position="433"/>
        <end position="481"/>
    </location>
</feature>
<feature type="compositionally biased region" description="Basic and acidic residues" evidence="3">
    <location>
        <begin position="434"/>
        <end position="446"/>
    </location>
</feature>
<sequence length="592" mass="70254">MSTYKISKSSLLSLKAEINRKQEELNKAKLQNKIKKAQLKKPLEIKNKDVEQRKAQDGNEEDVNLLEKSRIALELKTKLYDKLSKRSNFTDEEIEHNRRFLVRFDKKNVRRNDSLSDSDNEVDVNKYPSDEEEHFSDEYEPAKNPDEEWVEYTDCLGRTRKCMRKDLEFLKSKDADLRETLDKTENKDDSPEKEISVKNTENQEKLESEFNEESELLSNDMRRELLRQQWEKEEEELKKKNDIHYQDILFNEARMHGVGYYGFSKDEEQRAKQQEALKNLREETEQKQKRAEELRNLREKQLAARAKAARNRKRARMGLPPEEDEPEIVQQSEEKPDEEKETEKQKEMEQKKEQEKEAARKRHIRPWDMGKEGVREHYECSQDEWNEKKRKERPAEFAPPSSYHRPYGSEPRDKDNTLELNKTLYFSTKKLKKKNDCENQNRKDNETFFVDTSKPPPTIRKHHINPYKTKETVSYEQTSTVKSKPIPIVNECEDFDEVQDRLFDDYKTMRQNSKSTDSFESDSESESRRGKGIEISPPPTFDYYGPSDTKRTKCSSRKVNLEDSIAAGLKFLRQQVEKKNTSSKHPSEMFLL</sequence>
<dbReference type="Pfam" id="PF13300">
    <property type="entry name" value="DUF4078"/>
    <property type="match status" value="1"/>
</dbReference>
<dbReference type="Pfam" id="PF25449">
    <property type="entry name" value="CCDC174_GRSR"/>
    <property type="match status" value="1"/>
</dbReference>
<gene>
    <name evidence="5" type="ORF">ILUMI_21052</name>
</gene>
<proteinExistence type="predicted"/>
<feature type="compositionally biased region" description="Basic and acidic residues" evidence="3">
    <location>
        <begin position="272"/>
        <end position="302"/>
    </location>
</feature>
<evidence type="ECO:0000313" key="6">
    <source>
        <dbReference type="Proteomes" id="UP000801492"/>
    </source>
</evidence>
<feature type="compositionally biased region" description="Basic and acidic residues" evidence="3">
    <location>
        <begin position="178"/>
        <end position="208"/>
    </location>
</feature>
<evidence type="ECO:0000313" key="5">
    <source>
        <dbReference type="EMBL" id="KAF2885118.1"/>
    </source>
</evidence>
<name>A0A8K0G498_IGNLU</name>
<dbReference type="Proteomes" id="UP000801492">
    <property type="component" value="Unassembled WGS sequence"/>
</dbReference>
<feature type="region of interest" description="Disordered" evidence="3">
    <location>
        <begin position="110"/>
        <end position="143"/>
    </location>
</feature>
<feature type="region of interest" description="Disordered" evidence="3">
    <location>
        <begin position="506"/>
        <end position="558"/>
    </location>
</feature>
<feature type="domain" description="CCDC174 alpha/beta GRSR" evidence="4">
    <location>
        <begin position="149"/>
        <end position="177"/>
    </location>
</feature>